<evidence type="ECO:0000313" key="9">
    <source>
        <dbReference type="EMBL" id="CAK9167980.1"/>
    </source>
</evidence>
<dbReference type="AlphaFoldDB" id="A0ABC8TJN5"/>
<reference evidence="10 11" key="1">
    <citation type="submission" date="2024-02" db="EMBL/GenBank/DDBJ databases">
        <authorList>
            <person name="Vignale AGUSTIN F."/>
            <person name="Sosa J E."/>
            <person name="Modenutti C."/>
        </authorList>
    </citation>
    <scope>NUCLEOTIDE SEQUENCE [LARGE SCALE GENOMIC DNA]</scope>
</reference>
<keyword evidence="5" id="KW-0677">Repeat</keyword>
<dbReference type="InterPro" id="IPR023395">
    <property type="entry name" value="MCP_dom_sf"/>
</dbReference>
<keyword evidence="4" id="KW-0812">Transmembrane</keyword>
<dbReference type="EMBL" id="CAUOFW020004991">
    <property type="protein sequence ID" value="CAK9168046.1"/>
    <property type="molecule type" value="Genomic_DNA"/>
</dbReference>
<sequence>MSVDLESLSEATSGAIGALVSTTILYPLDTCKAKYQAEIRVHGQQKYSFDGNFKVVEKTNCQYVLYGKLSVVMLARDL</sequence>
<evidence type="ECO:0000256" key="2">
    <source>
        <dbReference type="ARBA" id="ARBA00006375"/>
    </source>
</evidence>
<evidence type="ECO:0000256" key="1">
    <source>
        <dbReference type="ARBA" id="ARBA00004585"/>
    </source>
</evidence>
<keyword evidence="3" id="KW-0813">Transport</keyword>
<evidence type="ECO:0000313" key="10">
    <source>
        <dbReference type="EMBL" id="CAK9168046.1"/>
    </source>
</evidence>
<keyword evidence="11" id="KW-1185">Reference proteome</keyword>
<evidence type="ECO:0000313" key="11">
    <source>
        <dbReference type="Proteomes" id="UP001642360"/>
    </source>
</evidence>
<evidence type="ECO:0000256" key="7">
    <source>
        <dbReference type="ARBA" id="ARBA00023136"/>
    </source>
</evidence>
<dbReference type="SUPFAM" id="SSF103506">
    <property type="entry name" value="Mitochondrial carrier"/>
    <property type="match status" value="1"/>
</dbReference>
<keyword evidence="8" id="KW-0576">Peroxisome</keyword>
<keyword evidence="7" id="KW-0472">Membrane</keyword>
<comment type="caution">
    <text evidence="10">The sequence shown here is derived from an EMBL/GenBank/DDBJ whole genome shotgun (WGS) entry which is preliminary data.</text>
</comment>
<evidence type="ECO:0000256" key="4">
    <source>
        <dbReference type="ARBA" id="ARBA00022692"/>
    </source>
</evidence>
<evidence type="ECO:0000256" key="8">
    <source>
        <dbReference type="ARBA" id="ARBA00023140"/>
    </source>
</evidence>
<dbReference type="GO" id="GO:0005778">
    <property type="term" value="C:peroxisomal membrane"/>
    <property type="evidence" value="ECO:0007669"/>
    <property type="project" value="UniProtKB-SubCell"/>
</dbReference>
<gene>
    <name evidence="9" type="ORF">ILEXP_LOCUS37299</name>
    <name evidence="10" type="ORF">ILEXP_LOCUS37375</name>
</gene>
<accession>A0ABC8TJN5</accession>
<evidence type="ECO:0000256" key="3">
    <source>
        <dbReference type="ARBA" id="ARBA00022448"/>
    </source>
</evidence>
<comment type="subcellular location">
    <subcellularLocation>
        <location evidence="1">Peroxisome membrane</location>
        <topology evidence="1">Multi-pass membrane protein</topology>
    </subcellularLocation>
</comment>
<dbReference type="InterPro" id="IPR018108">
    <property type="entry name" value="MCP_transmembrane"/>
</dbReference>
<evidence type="ECO:0000256" key="6">
    <source>
        <dbReference type="ARBA" id="ARBA00022989"/>
    </source>
</evidence>
<name>A0ABC8TJN5_9AQUA</name>
<organism evidence="10 11">
    <name type="scientific">Ilex paraguariensis</name>
    <name type="common">yerba mate</name>
    <dbReference type="NCBI Taxonomy" id="185542"/>
    <lineage>
        <taxon>Eukaryota</taxon>
        <taxon>Viridiplantae</taxon>
        <taxon>Streptophyta</taxon>
        <taxon>Embryophyta</taxon>
        <taxon>Tracheophyta</taxon>
        <taxon>Spermatophyta</taxon>
        <taxon>Magnoliopsida</taxon>
        <taxon>eudicotyledons</taxon>
        <taxon>Gunneridae</taxon>
        <taxon>Pentapetalae</taxon>
        <taxon>asterids</taxon>
        <taxon>campanulids</taxon>
        <taxon>Aquifoliales</taxon>
        <taxon>Aquifoliaceae</taxon>
        <taxon>Ilex</taxon>
    </lineage>
</organism>
<dbReference type="Proteomes" id="UP001642360">
    <property type="component" value="Unassembled WGS sequence"/>
</dbReference>
<comment type="similarity">
    <text evidence="2">Belongs to the mitochondrial carrier (TC 2.A.29) family.</text>
</comment>
<dbReference type="PANTHER" id="PTHR46650:SF4">
    <property type="entry name" value="PEROXISOMAL ADENINE NUCLEOTIDE CARRIER 1"/>
    <property type="match status" value="1"/>
</dbReference>
<keyword evidence="6" id="KW-1133">Transmembrane helix</keyword>
<dbReference type="Gene3D" id="1.50.40.10">
    <property type="entry name" value="Mitochondrial carrier domain"/>
    <property type="match status" value="1"/>
</dbReference>
<evidence type="ECO:0000256" key="5">
    <source>
        <dbReference type="ARBA" id="ARBA00022737"/>
    </source>
</evidence>
<protein>
    <submittedName>
        <fullName evidence="10">Uncharacterized protein</fullName>
    </submittedName>
</protein>
<dbReference type="EMBL" id="CAUOFW020004976">
    <property type="protein sequence ID" value="CAK9167980.1"/>
    <property type="molecule type" value="Genomic_DNA"/>
</dbReference>
<dbReference type="PANTHER" id="PTHR46650">
    <property type="entry name" value="PEROXISOMAL ADENINE NUCLEOTIDE TRANSPORTER 1"/>
    <property type="match status" value="1"/>
</dbReference>
<dbReference type="Pfam" id="PF00153">
    <property type="entry name" value="Mito_carr"/>
    <property type="match status" value="1"/>
</dbReference>
<dbReference type="InterPro" id="IPR045900">
    <property type="entry name" value="Peroxisomal_Ade_carrier"/>
</dbReference>
<proteinExistence type="inferred from homology"/>